<evidence type="ECO:0000313" key="1">
    <source>
        <dbReference type="EMBL" id="JAD74357.1"/>
    </source>
</evidence>
<accession>A0A0A9CS75</accession>
<dbReference type="EMBL" id="GBRH01223538">
    <property type="protein sequence ID" value="JAD74357.1"/>
    <property type="molecule type" value="Transcribed_RNA"/>
</dbReference>
<dbReference type="AlphaFoldDB" id="A0A0A9CS75"/>
<reference evidence="1" key="1">
    <citation type="submission" date="2014-09" db="EMBL/GenBank/DDBJ databases">
        <authorList>
            <person name="Magalhaes I.L.F."/>
            <person name="Oliveira U."/>
            <person name="Santos F.R."/>
            <person name="Vidigal T.H.D.A."/>
            <person name="Brescovit A.D."/>
            <person name="Santos A.J."/>
        </authorList>
    </citation>
    <scope>NUCLEOTIDE SEQUENCE</scope>
    <source>
        <tissue evidence="1">Shoot tissue taken approximately 20 cm above the soil surface</tissue>
    </source>
</reference>
<name>A0A0A9CS75_ARUDO</name>
<proteinExistence type="predicted"/>
<reference evidence="1" key="2">
    <citation type="journal article" date="2015" name="Data Brief">
        <title>Shoot transcriptome of the giant reed, Arundo donax.</title>
        <authorList>
            <person name="Barrero R.A."/>
            <person name="Guerrero F.D."/>
            <person name="Moolhuijzen P."/>
            <person name="Goolsby J.A."/>
            <person name="Tidwell J."/>
            <person name="Bellgard S.E."/>
            <person name="Bellgard M.I."/>
        </authorList>
    </citation>
    <scope>NUCLEOTIDE SEQUENCE</scope>
    <source>
        <tissue evidence="1">Shoot tissue taken approximately 20 cm above the soil surface</tissue>
    </source>
</reference>
<organism evidence="1">
    <name type="scientific">Arundo donax</name>
    <name type="common">Giant reed</name>
    <name type="synonym">Donax arundinaceus</name>
    <dbReference type="NCBI Taxonomy" id="35708"/>
    <lineage>
        <taxon>Eukaryota</taxon>
        <taxon>Viridiplantae</taxon>
        <taxon>Streptophyta</taxon>
        <taxon>Embryophyta</taxon>
        <taxon>Tracheophyta</taxon>
        <taxon>Spermatophyta</taxon>
        <taxon>Magnoliopsida</taxon>
        <taxon>Liliopsida</taxon>
        <taxon>Poales</taxon>
        <taxon>Poaceae</taxon>
        <taxon>PACMAD clade</taxon>
        <taxon>Arundinoideae</taxon>
        <taxon>Arundineae</taxon>
        <taxon>Arundo</taxon>
    </lineage>
</organism>
<sequence>MWWSERNVLIETLEQGTQTCTEDRSRVNCCNNQERMILLLPLTLYKKMTICSGRMRFYNLARIIYLEFVEYARCTSD</sequence>
<protein>
    <submittedName>
        <fullName evidence="1">Uncharacterized protein</fullName>
    </submittedName>
</protein>